<dbReference type="Proteomes" id="UP000336646">
    <property type="component" value="Unassembled WGS sequence"/>
</dbReference>
<dbReference type="InterPro" id="IPR027417">
    <property type="entry name" value="P-loop_NTPase"/>
</dbReference>
<proteinExistence type="predicted"/>
<gene>
    <name evidence="4" type="ORF">EKI59_01920</name>
</gene>
<evidence type="ECO:0000313" key="4">
    <source>
        <dbReference type="EMBL" id="TVS30074.1"/>
    </source>
</evidence>
<dbReference type="InterPro" id="IPR003439">
    <property type="entry name" value="ABC_transporter-like_ATP-bd"/>
</dbReference>
<keyword evidence="2 4" id="KW-0067">ATP-binding</keyword>
<keyword evidence="1" id="KW-0547">Nucleotide-binding</keyword>
<dbReference type="SUPFAM" id="SSF52540">
    <property type="entry name" value="P-loop containing nucleoside triphosphate hydrolases"/>
    <property type="match status" value="2"/>
</dbReference>
<dbReference type="RefSeq" id="WP_136651520.1">
    <property type="nucleotide sequence ID" value="NZ_JALXKN010000001.1"/>
</dbReference>
<evidence type="ECO:0000256" key="1">
    <source>
        <dbReference type="ARBA" id="ARBA00022741"/>
    </source>
</evidence>
<dbReference type="InterPro" id="IPR003593">
    <property type="entry name" value="AAA+_ATPase"/>
</dbReference>
<reference evidence="4 5" key="1">
    <citation type="submission" date="2018-12" db="EMBL/GenBank/DDBJ databases">
        <title>Corynebacterium sanguinis sp. nov., a clinically-associated and environmental corynebacterium.</title>
        <authorList>
            <person name="Gonzales-Siles L."/>
            <person name="Jaen-Luchoro D."/>
            <person name="Cardew S."/>
            <person name="Inganas E."/>
            <person name="Ohlen M."/>
            <person name="Jensie-Markopolous S."/>
            <person name="Pinyeiro-Iglesias B."/>
            <person name="Molin K."/>
            <person name="Skovbjerg S."/>
            <person name="Svensson-Stadler L."/>
            <person name="Funke G."/>
            <person name="Moore E.R.B."/>
        </authorList>
    </citation>
    <scope>NUCLEOTIDE SEQUENCE [LARGE SCALE GENOMIC DNA]</scope>
    <source>
        <strain evidence="4 5">58734</strain>
    </source>
</reference>
<dbReference type="InterPro" id="IPR017871">
    <property type="entry name" value="ABC_transporter-like_CS"/>
</dbReference>
<comment type="caution">
    <text evidence="4">The sequence shown here is derived from an EMBL/GenBank/DDBJ whole genome shotgun (WGS) entry which is preliminary data.</text>
</comment>
<dbReference type="Gene3D" id="3.40.50.300">
    <property type="entry name" value="P-loop containing nucleotide triphosphate hydrolases"/>
    <property type="match status" value="2"/>
</dbReference>
<dbReference type="CDD" id="cd03221">
    <property type="entry name" value="ABCF_EF-3"/>
    <property type="match status" value="1"/>
</dbReference>
<evidence type="ECO:0000256" key="2">
    <source>
        <dbReference type="ARBA" id="ARBA00022840"/>
    </source>
</evidence>
<dbReference type="OrthoDB" id="3239744at2"/>
<dbReference type="EMBL" id="RXIR01000002">
    <property type="protein sequence ID" value="TVS30074.1"/>
    <property type="molecule type" value="Genomic_DNA"/>
</dbReference>
<dbReference type="GO" id="GO:0005524">
    <property type="term" value="F:ATP binding"/>
    <property type="evidence" value="ECO:0007669"/>
    <property type="project" value="UniProtKB-KW"/>
</dbReference>
<dbReference type="InterPro" id="IPR051309">
    <property type="entry name" value="ABCF_ATPase"/>
</dbReference>
<feature type="domain" description="ABC transporter" evidence="3">
    <location>
        <begin position="7"/>
        <end position="259"/>
    </location>
</feature>
<dbReference type="SMART" id="SM00382">
    <property type="entry name" value="AAA"/>
    <property type="match status" value="2"/>
</dbReference>
<evidence type="ECO:0000313" key="5">
    <source>
        <dbReference type="Proteomes" id="UP000336646"/>
    </source>
</evidence>
<dbReference type="Pfam" id="PF00005">
    <property type="entry name" value="ABC_tran"/>
    <property type="match status" value="2"/>
</dbReference>
<dbReference type="PROSITE" id="PS50893">
    <property type="entry name" value="ABC_TRANSPORTER_2"/>
    <property type="match status" value="2"/>
</dbReference>
<dbReference type="GO" id="GO:0016887">
    <property type="term" value="F:ATP hydrolysis activity"/>
    <property type="evidence" value="ECO:0007669"/>
    <property type="project" value="InterPro"/>
</dbReference>
<accession>A0A6C1U1H4</accession>
<feature type="domain" description="ABC transporter" evidence="3">
    <location>
        <begin position="359"/>
        <end position="560"/>
    </location>
</feature>
<protein>
    <submittedName>
        <fullName evidence="4">ABC-F family ATP-binding cassette domain-containing protein</fullName>
    </submittedName>
</protein>
<dbReference type="PANTHER" id="PTHR42855">
    <property type="entry name" value="ABC TRANSPORTER ATP-BINDING SUBUNIT"/>
    <property type="match status" value="1"/>
</dbReference>
<organism evidence="4 5">
    <name type="scientific">Corynebacterium sanguinis</name>
    <dbReference type="NCBI Taxonomy" id="2594913"/>
    <lineage>
        <taxon>Bacteria</taxon>
        <taxon>Bacillati</taxon>
        <taxon>Actinomycetota</taxon>
        <taxon>Actinomycetes</taxon>
        <taxon>Mycobacteriales</taxon>
        <taxon>Corynebacteriaceae</taxon>
        <taxon>Corynebacterium</taxon>
    </lineage>
</organism>
<evidence type="ECO:0000259" key="3">
    <source>
        <dbReference type="PROSITE" id="PS50893"/>
    </source>
</evidence>
<dbReference type="PANTHER" id="PTHR42855:SF2">
    <property type="entry name" value="DRUG RESISTANCE ABC TRANSPORTER,ATP-BINDING PROTEIN"/>
    <property type="match status" value="1"/>
</dbReference>
<dbReference type="AlphaFoldDB" id="A0A6C1U1H4"/>
<dbReference type="PROSITE" id="PS00211">
    <property type="entry name" value="ABC_TRANSPORTER_1"/>
    <property type="match status" value="2"/>
</dbReference>
<sequence length="561" mass="60773">MVAPLHIGLDGISFSYPGGHRVLTDIAFAVPSGSVTGLIGENGAGKSTLLGVISGELHPDAGTLVTPPLTGFIAQETSLPFTEPASSLIDAAVNELRLIERDITEFAERMASEPDNDSLAASFDRALARAENSGVWELDARIATVLAGLGLANVSLATPLGEMSGGQRRRFALATLLLRPVDAMVLDEPTNHLDDEAVDFLIDELRAFDGPVLAASHDRFFLDAACDGLVDLDPSLGPEGGFGESTRQGARFSGSFSDYLAARHARRVRWASDYAAQEHERVRLSKAAEQSAEDVFNSQDNKTEVRASKKFYADRAAKTVGNRRRSAENRLDALERSEIPAPPARLEFRGLPPHTLTSLGLPAVVAKQLSVADRLAPLDVKVQPGDQLLVEGPNGSGKSTLLKILDGTLSDYGGELIMPEEMTIARLEQDDSWPDLTRSAEDVFDSLVPDGTPSLVSLGLMNEEQAATPLEDLSLGQRRRVSLGVILASPPDLLLLDEPTNHLSLVLAEELEVALADFEGTVIITSHDRWLRRRWRERISKGDSRARVLTLSTMWTDEVWR</sequence>
<name>A0A6C1U1H4_9CORY</name>
<dbReference type="FunFam" id="3.40.50.300:FF:000011">
    <property type="entry name" value="Putative ABC transporter ATP-binding component"/>
    <property type="match status" value="1"/>
</dbReference>